<keyword evidence="7" id="KW-0143">Chaperone</keyword>
<dbReference type="InterPro" id="IPR046357">
    <property type="entry name" value="PPIase_dom_sf"/>
</dbReference>
<evidence type="ECO:0000256" key="2">
    <source>
        <dbReference type="ARBA" id="ARBA00022475"/>
    </source>
</evidence>
<protein>
    <recommendedName>
        <fullName evidence="9">Periplasmic chaperone PpiD</fullName>
    </recommendedName>
    <alternativeName>
        <fullName evidence="10">Periplasmic folding chaperone</fullName>
    </alternativeName>
</protein>
<dbReference type="PROSITE" id="PS50198">
    <property type="entry name" value="PPIC_PPIASE_2"/>
    <property type="match status" value="1"/>
</dbReference>
<dbReference type="SUPFAM" id="SSF54534">
    <property type="entry name" value="FKBP-like"/>
    <property type="match status" value="1"/>
</dbReference>
<dbReference type="SUPFAM" id="SSF109998">
    <property type="entry name" value="Triger factor/SurA peptide-binding domain-like"/>
    <property type="match status" value="1"/>
</dbReference>
<accession>A0A1B4V2U9</accession>
<evidence type="ECO:0000256" key="4">
    <source>
        <dbReference type="ARBA" id="ARBA00022692"/>
    </source>
</evidence>
<dbReference type="PANTHER" id="PTHR47529:SF1">
    <property type="entry name" value="PERIPLASMIC CHAPERONE PPID"/>
    <property type="match status" value="1"/>
</dbReference>
<evidence type="ECO:0000313" key="14">
    <source>
        <dbReference type="EMBL" id="BAU47879.1"/>
    </source>
</evidence>
<feature type="transmembrane region" description="Helical" evidence="12">
    <location>
        <begin position="12"/>
        <end position="34"/>
    </location>
</feature>
<comment type="subcellular location">
    <subcellularLocation>
        <location evidence="1">Cell inner membrane</location>
        <topology evidence="1">Single-pass type II membrane protein</topology>
        <orientation evidence="1">Periplasmic side</orientation>
    </subcellularLocation>
</comment>
<name>A0A1B4V2U9_9GAMM</name>
<dbReference type="InterPro" id="IPR000297">
    <property type="entry name" value="PPIase_PpiC"/>
</dbReference>
<dbReference type="Proteomes" id="UP000218899">
    <property type="component" value="Chromosome"/>
</dbReference>
<dbReference type="PROSITE" id="PS01096">
    <property type="entry name" value="PPIC_PPIASE_1"/>
    <property type="match status" value="1"/>
</dbReference>
<dbReference type="RefSeq" id="WP_096460410.1">
    <property type="nucleotide sequence ID" value="NZ_AP014936.1"/>
</dbReference>
<keyword evidence="6 12" id="KW-0472">Membrane</keyword>
<evidence type="ECO:0000259" key="13">
    <source>
        <dbReference type="PROSITE" id="PS50198"/>
    </source>
</evidence>
<dbReference type="InterPro" id="IPR052029">
    <property type="entry name" value="PpiD_chaperone"/>
</dbReference>
<dbReference type="KEGG" id="sva:SVA_1311"/>
<reference evidence="14 15" key="1">
    <citation type="submission" date="2015-08" db="EMBL/GenBank/DDBJ databases">
        <title>Complete genome sequence of Sulfurifustis variabilis.</title>
        <authorList>
            <person name="Miura A."/>
            <person name="Kojima H."/>
            <person name="Fukui M."/>
        </authorList>
    </citation>
    <scope>NUCLEOTIDE SEQUENCE [LARGE SCALE GENOMIC DNA]</scope>
    <source>
        <strain evidence="15">skN76</strain>
    </source>
</reference>
<evidence type="ECO:0000256" key="12">
    <source>
        <dbReference type="SAM" id="Phobius"/>
    </source>
</evidence>
<evidence type="ECO:0000256" key="11">
    <source>
        <dbReference type="PROSITE-ProRule" id="PRU00278"/>
    </source>
</evidence>
<dbReference type="OrthoDB" id="9812372at2"/>
<evidence type="ECO:0000313" key="15">
    <source>
        <dbReference type="Proteomes" id="UP000218899"/>
    </source>
</evidence>
<dbReference type="Pfam" id="PF00639">
    <property type="entry name" value="Rotamase"/>
    <property type="match status" value="1"/>
</dbReference>
<dbReference type="Pfam" id="PF13624">
    <property type="entry name" value="SurA_N_3"/>
    <property type="match status" value="1"/>
</dbReference>
<gene>
    <name evidence="14" type="ORF">SVA_1311</name>
</gene>
<dbReference type="InterPro" id="IPR027304">
    <property type="entry name" value="Trigger_fact/SurA_dom_sf"/>
</dbReference>
<dbReference type="PANTHER" id="PTHR47529">
    <property type="entry name" value="PEPTIDYL-PROLYL CIS-TRANS ISOMERASE D"/>
    <property type="match status" value="1"/>
</dbReference>
<dbReference type="InterPro" id="IPR023058">
    <property type="entry name" value="PPIase_PpiC_CS"/>
</dbReference>
<keyword evidence="3" id="KW-0997">Cell inner membrane</keyword>
<evidence type="ECO:0000256" key="5">
    <source>
        <dbReference type="ARBA" id="ARBA00022989"/>
    </source>
</evidence>
<keyword evidence="15" id="KW-1185">Reference proteome</keyword>
<keyword evidence="5 12" id="KW-1133">Transmembrane helix</keyword>
<dbReference type="AlphaFoldDB" id="A0A1B4V2U9"/>
<dbReference type="EMBL" id="AP014936">
    <property type="protein sequence ID" value="BAU47879.1"/>
    <property type="molecule type" value="Genomic_DNA"/>
</dbReference>
<keyword evidence="11" id="KW-0697">Rotamase</keyword>
<organism evidence="14 15">
    <name type="scientific">Sulfurifustis variabilis</name>
    <dbReference type="NCBI Taxonomy" id="1675686"/>
    <lineage>
        <taxon>Bacteria</taxon>
        <taxon>Pseudomonadati</taxon>
        <taxon>Pseudomonadota</taxon>
        <taxon>Gammaproteobacteria</taxon>
        <taxon>Acidiferrobacterales</taxon>
        <taxon>Acidiferrobacteraceae</taxon>
        <taxon>Sulfurifustis</taxon>
    </lineage>
</organism>
<evidence type="ECO:0000256" key="7">
    <source>
        <dbReference type="ARBA" id="ARBA00023186"/>
    </source>
</evidence>
<dbReference type="Gene3D" id="1.10.4030.10">
    <property type="entry name" value="Porin chaperone SurA, peptide-binding domain"/>
    <property type="match status" value="1"/>
</dbReference>
<sequence length="627" mass="69009">MLAKIREKTQGIIASLILAFVAIPFILWGVSSYFEAGGSLAVAKVNGTEISQQAYRRALEDIRGADPRRAENPAFRELVVESLVSQTLLIDEAHEQGYRVSDSRLGRLVRDIPYFQRDGRFDPALYEAILRREGIFAAEFESRLRNESLAGQVQRGLSETAFVTEDDVARVLRLLRQERRLSYAVIVPESFGKTVQPSDSEIADYYDANQEAFRTTEEVRAEYVLLSAAEVGKQYQPTEEDLRQQYEADAARYVTPARRRASHILVKLPEGAEDATVQAARERAEAIAKELASGVDFAAVAKKRSEDPATAARGGDLGDIAPGLLPPDLEAAVSALKPGETSPPVRTRFGFHIVKLVSMTPEKRKAFAEVRKDLAEQVRARKGEERFLELSERFRNLVYEHPDGLQPAAQALGLEVRTTGWFSRAGGTGMAANPRFAEAAFEPEVLARSRNSDAIDLSPEQLVAVRVIDHRPATLKPLADVRAAIERTLRQQKAREQARAMAAEWVSKLDKGAALADLARPLGSTVESGRVVTRDKTGGVDPRLVNAAFAAPRPADGPVHGLVDLGSQGYAVFALEQARDGDPANADAEAKEKVRRQLLSRRGADYYAHYRAGLRAQADVKIYSDQL</sequence>
<evidence type="ECO:0000256" key="3">
    <source>
        <dbReference type="ARBA" id="ARBA00022519"/>
    </source>
</evidence>
<evidence type="ECO:0000256" key="6">
    <source>
        <dbReference type="ARBA" id="ARBA00023136"/>
    </source>
</evidence>
<evidence type="ECO:0000256" key="9">
    <source>
        <dbReference type="ARBA" id="ARBA00040743"/>
    </source>
</evidence>
<dbReference type="Gene3D" id="3.10.50.40">
    <property type="match status" value="1"/>
</dbReference>
<keyword evidence="4 12" id="KW-0812">Transmembrane</keyword>
<evidence type="ECO:0000256" key="1">
    <source>
        <dbReference type="ARBA" id="ARBA00004382"/>
    </source>
</evidence>
<proteinExistence type="inferred from homology"/>
<feature type="domain" description="PpiC" evidence="13">
    <location>
        <begin position="256"/>
        <end position="358"/>
    </location>
</feature>
<evidence type="ECO:0000256" key="10">
    <source>
        <dbReference type="ARBA" id="ARBA00042775"/>
    </source>
</evidence>
<dbReference type="GO" id="GO:0005886">
    <property type="term" value="C:plasma membrane"/>
    <property type="evidence" value="ECO:0007669"/>
    <property type="project" value="UniProtKB-SubCell"/>
</dbReference>
<keyword evidence="2" id="KW-1003">Cell membrane</keyword>
<keyword evidence="11 14" id="KW-0413">Isomerase</keyword>
<dbReference type="GO" id="GO:0003755">
    <property type="term" value="F:peptidyl-prolyl cis-trans isomerase activity"/>
    <property type="evidence" value="ECO:0007669"/>
    <property type="project" value="UniProtKB-KW"/>
</dbReference>
<comment type="similarity">
    <text evidence="8">Belongs to the PpiD chaperone family.</text>
</comment>
<evidence type="ECO:0000256" key="8">
    <source>
        <dbReference type="ARBA" id="ARBA00038408"/>
    </source>
</evidence>